<evidence type="ECO:0000256" key="12">
    <source>
        <dbReference type="ARBA" id="ARBA00025078"/>
    </source>
</evidence>
<evidence type="ECO:0000256" key="11">
    <source>
        <dbReference type="ARBA" id="ARBA00023225"/>
    </source>
</evidence>
<feature type="transmembrane region" description="Helical" evidence="13">
    <location>
        <begin position="37"/>
        <end position="62"/>
    </location>
</feature>
<dbReference type="PANTHER" id="PTHR30531">
    <property type="entry name" value="FLAGELLAR BIOSYNTHETIC PROTEIN FLHB"/>
    <property type="match status" value="1"/>
</dbReference>
<dbReference type="PANTHER" id="PTHR30531:SF12">
    <property type="entry name" value="FLAGELLAR BIOSYNTHETIC PROTEIN FLHB"/>
    <property type="match status" value="1"/>
</dbReference>
<feature type="compositionally biased region" description="Basic and acidic residues" evidence="14">
    <location>
        <begin position="9"/>
        <end position="24"/>
    </location>
</feature>
<keyword evidence="15" id="KW-0966">Cell projection</keyword>
<name>A0ABN1E8M5_9GAMM</name>
<dbReference type="RefSeq" id="WP_226767909.1">
    <property type="nucleotide sequence ID" value="NZ_BAAAEO010000005.1"/>
</dbReference>
<evidence type="ECO:0000256" key="7">
    <source>
        <dbReference type="ARBA" id="ARBA00022795"/>
    </source>
</evidence>
<gene>
    <name evidence="15" type="primary">flhB_2</name>
    <name evidence="13" type="synonym">flhB</name>
    <name evidence="15" type="ORF">GCM10009098_31940</name>
</gene>
<feature type="transmembrane region" description="Helical" evidence="13">
    <location>
        <begin position="189"/>
        <end position="212"/>
    </location>
</feature>
<evidence type="ECO:0000256" key="8">
    <source>
        <dbReference type="ARBA" id="ARBA00022927"/>
    </source>
</evidence>
<keyword evidence="6 13" id="KW-0812">Transmembrane</keyword>
<evidence type="ECO:0000256" key="3">
    <source>
        <dbReference type="ARBA" id="ARBA00021622"/>
    </source>
</evidence>
<keyword evidence="7 13" id="KW-1005">Bacterial flagellum biogenesis</keyword>
<evidence type="ECO:0000256" key="13">
    <source>
        <dbReference type="RuleBase" id="RU364091"/>
    </source>
</evidence>
<dbReference type="Proteomes" id="UP001501169">
    <property type="component" value="Unassembled WGS sequence"/>
</dbReference>
<evidence type="ECO:0000256" key="4">
    <source>
        <dbReference type="ARBA" id="ARBA00022448"/>
    </source>
</evidence>
<keyword evidence="15" id="KW-0969">Cilium</keyword>
<proteinExistence type="inferred from homology"/>
<comment type="subcellular location">
    <subcellularLocation>
        <location evidence="1">Cell membrane</location>
        <topology evidence="1">Multi-pass membrane protein</topology>
    </subcellularLocation>
</comment>
<dbReference type="Gene3D" id="3.40.1690.10">
    <property type="entry name" value="secretion proteins EscU"/>
    <property type="match status" value="1"/>
</dbReference>
<protein>
    <recommendedName>
        <fullName evidence="3 13">Flagellar biosynthetic protein FlhB</fullName>
    </recommendedName>
</protein>
<evidence type="ECO:0000256" key="9">
    <source>
        <dbReference type="ARBA" id="ARBA00022989"/>
    </source>
</evidence>
<reference evidence="15 16" key="1">
    <citation type="journal article" date="2019" name="Int. J. Syst. Evol. Microbiol.">
        <title>The Global Catalogue of Microorganisms (GCM) 10K type strain sequencing project: providing services to taxonomists for standard genome sequencing and annotation.</title>
        <authorList>
            <consortium name="The Broad Institute Genomics Platform"/>
            <consortium name="The Broad Institute Genome Sequencing Center for Infectious Disease"/>
            <person name="Wu L."/>
            <person name="Ma J."/>
        </authorList>
    </citation>
    <scope>NUCLEOTIDE SEQUENCE [LARGE SCALE GENOMIC DNA]</scope>
    <source>
        <strain evidence="15 16">JCM 14331</strain>
    </source>
</reference>
<keyword evidence="4 13" id="KW-0813">Transport</keyword>
<evidence type="ECO:0000313" key="15">
    <source>
        <dbReference type="EMBL" id="GAA0561464.1"/>
    </source>
</evidence>
<accession>A0ABN1E8M5</accession>
<keyword evidence="9 13" id="KW-1133">Transmembrane helix</keyword>
<evidence type="ECO:0000256" key="2">
    <source>
        <dbReference type="ARBA" id="ARBA00010690"/>
    </source>
</evidence>
<dbReference type="InterPro" id="IPR006136">
    <property type="entry name" value="FlhB"/>
</dbReference>
<evidence type="ECO:0000313" key="16">
    <source>
        <dbReference type="Proteomes" id="UP001501169"/>
    </source>
</evidence>
<dbReference type="InterPro" id="IPR029025">
    <property type="entry name" value="T3SS_substrate_exporter_C"/>
</dbReference>
<keyword evidence="11 13" id="KW-1006">Bacterial flagellum protein export</keyword>
<organism evidence="15 16">
    <name type="scientific">Rheinheimera aquimaris</name>
    <dbReference type="NCBI Taxonomy" id="412437"/>
    <lineage>
        <taxon>Bacteria</taxon>
        <taxon>Pseudomonadati</taxon>
        <taxon>Pseudomonadota</taxon>
        <taxon>Gammaproteobacteria</taxon>
        <taxon>Chromatiales</taxon>
        <taxon>Chromatiaceae</taxon>
        <taxon>Rheinheimera</taxon>
    </lineage>
</organism>
<feature type="region of interest" description="Disordered" evidence="14">
    <location>
        <begin position="1"/>
        <end position="24"/>
    </location>
</feature>
<dbReference type="PRINTS" id="PR00950">
    <property type="entry name" value="TYPE3IMSPROT"/>
</dbReference>
<comment type="similarity">
    <text evidence="2 13">Belongs to the type III secretion exporter family.</text>
</comment>
<keyword evidence="10 13" id="KW-0472">Membrane</keyword>
<dbReference type="NCBIfam" id="TIGR00328">
    <property type="entry name" value="flhB"/>
    <property type="match status" value="1"/>
</dbReference>
<keyword evidence="5 13" id="KW-1003">Cell membrane</keyword>
<evidence type="ECO:0000256" key="5">
    <source>
        <dbReference type="ARBA" id="ARBA00022475"/>
    </source>
</evidence>
<keyword evidence="16" id="KW-1185">Reference proteome</keyword>
<dbReference type="Gene3D" id="6.10.250.2080">
    <property type="match status" value="1"/>
</dbReference>
<comment type="caution">
    <text evidence="15">The sequence shown here is derived from an EMBL/GenBank/DDBJ whole genome shotgun (WGS) entry which is preliminary data.</text>
</comment>
<feature type="transmembrane region" description="Helical" evidence="13">
    <location>
        <begin position="151"/>
        <end position="169"/>
    </location>
</feature>
<dbReference type="SUPFAM" id="SSF160544">
    <property type="entry name" value="EscU C-terminal domain-like"/>
    <property type="match status" value="1"/>
</dbReference>
<evidence type="ECO:0000256" key="14">
    <source>
        <dbReference type="SAM" id="MobiDB-lite"/>
    </source>
</evidence>
<keyword evidence="15" id="KW-0282">Flagellum</keyword>
<keyword evidence="8 13" id="KW-0653">Protein transport</keyword>
<dbReference type="EMBL" id="BAAAEO010000005">
    <property type="protein sequence ID" value="GAA0561464.1"/>
    <property type="molecule type" value="Genomic_DNA"/>
</dbReference>
<evidence type="ECO:0000256" key="6">
    <source>
        <dbReference type="ARBA" id="ARBA00022692"/>
    </source>
</evidence>
<evidence type="ECO:0000256" key="1">
    <source>
        <dbReference type="ARBA" id="ARBA00004651"/>
    </source>
</evidence>
<sequence length="383" mass="42814">MAEQSSSQEKTEQPTAKRLEKGHKEGQIARSKELNTAVLLILGIAGLLWFAQLFLTLFMQLMQRSLQLNKAMLADEKLMPVAVGQAFGDMLGTLLPFLFLLFIAMVITGVLPGGFIYSAKLFSPRFQQLNPLKGLARMFSLNALVELGKSILKITLLAGCLYLFLSQLWQRLLMLQRLDLNVALQEGMGLLALCLMLTACALLLIAAIDVPYQAHKIAKELKMTKQEVKEERKSADGSPEIKSRIRQIQFQMANRRIEERVPKADVIVMNPTHYAVAIRYSEKDARAPYVVAKGIDEIALRIKGVAQRHQIEVLEVPVLARAIYYSTRVDQEVPKGLYTAVAYVLTYVMQLKAYKHGRGQQPAPLPALEIPKSLLDKAKVRGS</sequence>
<dbReference type="Pfam" id="PF01312">
    <property type="entry name" value="Bac_export_2"/>
    <property type="match status" value="1"/>
</dbReference>
<dbReference type="InterPro" id="IPR006135">
    <property type="entry name" value="T3SS_substrate_exporter"/>
</dbReference>
<comment type="function">
    <text evidence="12 13">Required for formation of the rod structure in the basal body of the flagellar apparatus. Together with FliI and FliH, may constitute the export apparatus of flagellin.</text>
</comment>
<feature type="transmembrane region" description="Helical" evidence="13">
    <location>
        <begin position="97"/>
        <end position="117"/>
    </location>
</feature>
<evidence type="ECO:0000256" key="10">
    <source>
        <dbReference type="ARBA" id="ARBA00023136"/>
    </source>
</evidence>